<accession>A0A1V1NU27</accession>
<sequence length="442" mass="47563">TNLKPAIDYVVFASPMDFAPQYYDAKDTPNQADLVDITGGHVNNIDFFIECGVKLCGKIFLENTSTTMPEGTPVNISSEDADFSREVLTDANGNFEICDLDASVNDYIISVFIKGYPTAFYNSAGTVFDPATAEEVSPSATCDKDIVMIKGYKITGKIADNGSMISGVSVEAISTTGLGYARTVSHKIDAMHNYELQGLVPGTYDVSISPPGQYMTETKPVTIIDGDVTLDFDLLKPSRTLSGTIHNLGAGQTVWIYAWSGSGDGLTIVQGNGDVPYTITGLKPASNYRVQLSSDDVPDMYYDGTALFHEATKVDLSEYNAYNIDFTIETLNNISGAVNFVGGKSGDMAFVRAFSSTMGSAMALVTFDQPNYTFKVKPANNYAVSVWSNQYQASPEKTWVDTSAGDANNIDFELSEGSYISGTILNESGQPVSNITVEISSL</sequence>
<organism evidence="1 2">
    <name type="scientific">Candidatus Magnetoglobus multicellularis str. Araruama</name>
    <dbReference type="NCBI Taxonomy" id="890399"/>
    <lineage>
        <taxon>Bacteria</taxon>
        <taxon>Pseudomonadati</taxon>
        <taxon>Thermodesulfobacteriota</taxon>
        <taxon>Desulfobacteria</taxon>
        <taxon>Desulfobacterales</taxon>
        <taxon>Desulfobacteraceae</taxon>
        <taxon>Candidatus Magnetoglobus</taxon>
    </lineage>
</organism>
<gene>
    <name evidence="1" type="ORF">OMM_13318</name>
</gene>
<dbReference type="Gene3D" id="2.60.40.1120">
    <property type="entry name" value="Carboxypeptidase-like, regulatory domain"/>
    <property type="match status" value="1"/>
</dbReference>
<dbReference type="EMBL" id="ATBP01002270">
    <property type="protein sequence ID" value="ETR66053.1"/>
    <property type="molecule type" value="Genomic_DNA"/>
</dbReference>
<evidence type="ECO:0000313" key="1">
    <source>
        <dbReference type="EMBL" id="ETR66053.1"/>
    </source>
</evidence>
<protein>
    <submittedName>
        <fullName evidence="1">Uncharacterized protein</fullName>
    </submittedName>
</protein>
<dbReference type="AlphaFoldDB" id="A0A1V1NU27"/>
<proteinExistence type="predicted"/>
<dbReference type="SUPFAM" id="SSF117074">
    <property type="entry name" value="Hypothetical protein PA1324"/>
    <property type="match status" value="1"/>
</dbReference>
<evidence type="ECO:0000313" key="2">
    <source>
        <dbReference type="Proteomes" id="UP000189670"/>
    </source>
</evidence>
<feature type="non-terminal residue" evidence="1">
    <location>
        <position position="1"/>
    </location>
</feature>
<comment type="caution">
    <text evidence="1">The sequence shown here is derived from an EMBL/GenBank/DDBJ whole genome shotgun (WGS) entry which is preliminary data.</text>
</comment>
<reference evidence="2" key="1">
    <citation type="submission" date="2012-11" db="EMBL/GenBank/DDBJ databases">
        <authorList>
            <person name="Lucero-Rivera Y.E."/>
            <person name="Tovar-Ramirez D."/>
        </authorList>
    </citation>
    <scope>NUCLEOTIDE SEQUENCE [LARGE SCALE GENOMIC DNA]</scope>
    <source>
        <strain evidence="2">Araruama</strain>
    </source>
</reference>
<feature type="non-terminal residue" evidence="1">
    <location>
        <position position="442"/>
    </location>
</feature>
<dbReference type="Proteomes" id="UP000189670">
    <property type="component" value="Unassembled WGS sequence"/>
</dbReference>
<name>A0A1V1NU27_9BACT</name>
<dbReference type="SUPFAM" id="SSF49464">
    <property type="entry name" value="Carboxypeptidase regulatory domain-like"/>
    <property type="match status" value="1"/>
</dbReference>
<dbReference type="InterPro" id="IPR008969">
    <property type="entry name" value="CarboxyPept-like_regulatory"/>
</dbReference>